<comment type="caution">
    <text evidence="2">The sequence shown here is derived from an EMBL/GenBank/DDBJ whole genome shotgun (WGS) entry which is preliminary data.</text>
</comment>
<evidence type="ECO:0000256" key="1">
    <source>
        <dbReference type="SAM" id="MobiDB-lite"/>
    </source>
</evidence>
<gene>
    <name evidence="2" type="ORF">H6P81_018282</name>
</gene>
<keyword evidence="3" id="KW-1185">Reference proteome</keyword>
<accession>A0AAV7E4X1</accession>
<feature type="region of interest" description="Disordered" evidence="1">
    <location>
        <begin position="145"/>
        <end position="254"/>
    </location>
</feature>
<sequence>MEDRHWEFLGLHGEENHGCELRYITSWYLLSDYSVQTRLEFSRYTLLFLLFFRGGSSSFMSWKEYCCGTSATSTSTVLNTDIQFYVPLLKPDHGFAQASAALNQKTQLSVLPTSSISSPFTTPLSLIAMSDFRIQIRLVEFRGPNEKPITRHPNLTKYRSSSSDFRTETERNGSTDAGGGLSLVVTPTMAVDGAGDAWRRSEKTTKAGDNRNSERDKYSEPPTSRSSRRLRVQAAPTKRRYRKKLKNSLLFRGK</sequence>
<dbReference type="Proteomes" id="UP000825729">
    <property type="component" value="Unassembled WGS sequence"/>
</dbReference>
<dbReference type="EMBL" id="JAINDJ010000007">
    <property type="protein sequence ID" value="KAG9442428.1"/>
    <property type="molecule type" value="Genomic_DNA"/>
</dbReference>
<evidence type="ECO:0000313" key="3">
    <source>
        <dbReference type="Proteomes" id="UP000825729"/>
    </source>
</evidence>
<evidence type="ECO:0000313" key="2">
    <source>
        <dbReference type="EMBL" id="KAG9442428.1"/>
    </source>
</evidence>
<name>A0AAV7E4X1_ARIFI</name>
<reference evidence="2 3" key="1">
    <citation type="submission" date="2021-07" db="EMBL/GenBank/DDBJ databases">
        <title>The Aristolochia fimbriata genome: insights into angiosperm evolution, floral development and chemical biosynthesis.</title>
        <authorList>
            <person name="Jiao Y."/>
        </authorList>
    </citation>
    <scope>NUCLEOTIDE SEQUENCE [LARGE SCALE GENOMIC DNA]</scope>
    <source>
        <strain evidence="2">IBCAS-2021</strain>
        <tissue evidence="2">Leaf</tissue>
    </source>
</reference>
<feature type="compositionally biased region" description="Basic and acidic residues" evidence="1">
    <location>
        <begin position="197"/>
        <end position="219"/>
    </location>
</feature>
<protein>
    <submittedName>
        <fullName evidence="2">Uncharacterized protein</fullName>
    </submittedName>
</protein>
<proteinExistence type="predicted"/>
<organism evidence="2 3">
    <name type="scientific">Aristolochia fimbriata</name>
    <name type="common">White veined hardy Dutchman's pipe vine</name>
    <dbReference type="NCBI Taxonomy" id="158543"/>
    <lineage>
        <taxon>Eukaryota</taxon>
        <taxon>Viridiplantae</taxon>
        <taxon>Streptophyta</taxon>
        <taxon>Embryophyta</taxon>
        <taxon>Tracheophyta</taxon>
        <taxon>Spermatophyta</taxon>
        <taxon>Magnoliopsida</taxon>
        <taxon>Magnoliidae</taxon>
        <taxon>Piperales</taxon>
        <taxon>Aristolochiaceae</taxon>
        <taxon>Aristolochia</taxon>
    </lineage>
</organism>
<feature type="compositionally biased region" description="Basic residues" evidence="1">
    <location>
        <begin position="226"/>
        <end position="246"/>
    </location>
</feature>
<dbReference type="AlphaFoldDB" id="A0AAV7E4X1"/>